<feature type="transmembrane region" description="Helical" evidence="7">
    <location>
        <begin position="107"/>
        <end position="132"/>
    </location>
</feature>
<dbReference type="Proteomes" id="UP000039865">
    <property type="component" value="Unassembled WGS sequence"/>
</dbReference>
<feature type="transmembrane region" description="Helical" evidence="7">
    <location>
        <begin position="377"/>
        <end position="399"/>
    </location>
</feature>
<dbReference type="GO" id="GO:0008324">
    <property type="term" value="F:monoatomic cation transmembrane transporter activity"/>
    <property type="evidence" value="ECO:0007669"/>
    <property type="project" value="TreeGrafter"/>
</dbReference>
<dbReference type="EMBL" id="CCKQ01009057">
    <property type="protein sequence ID" value="CDW80524.1"/>
    <property type="molecule type" value="Genomic_DNA"/>
</dbReference>
<keyword evidence="5 7" id="KW-0472">Membrane</keyword>
<dbReference type="GO" id="GO:0016020">
    <property type="term" value="C:membrane"/>
    <property type="evidence" value="ECO:0007669"/>
    <property type="project" value="UniProtKB-SubCell"/>
</dbReference>
<organism evidence="9 10">
    <name type="scientific">Stylonychia lemnae</name>
    <name type="common">Ciliate</name>
    <dbReference type="NCBI Taxonomy" id="5949"/>
    <lineage>
        <taxon>Eukaryota</taxon>
        <taxon>Sar</taxon>
        <taxon>Alveolata</taxon>
        <taxon>Ciliophora</taxon>
        <taxon>Intramacronucleata</taxon>
        <taxon>Spirotrichea</taxon>
        <taxon>Stichotrichia</taxon>
        <taxon>Sporadotrichida</taxon>
        <taxon>Oxytrichidae</taxon>
        <taxon>Stylonychinae</taxon>
        <taxon>Stylonychia</taxon>
    </lineage>
</organism>
<feature type="transmembrane region" description="Helical" evidence="7">
    <location>
        <begin position="36"/>
        <end position="55"/>
    </location>
</feature>
<feature type="transmembrane region" description="Helical" evidence="7">
    <location>
        <begin position="193"/>
        <end position="210"/>
    </location>
</feature>
<dbReference type="PANTHER" id="PTHR12266">
    <property type="entry name" value="NA+/CA2+ K+ INDEPENDENT EXCHANGER"/>
    <property type="match status" value="1"/>
</dbReference>
<proteinExistence type="predicted"/>
<feature type="transmembrane region" description="Helical" evidence="7">
    <location>
        <begin position="405"/>
        <end position="430"/>
    </location>
</feature>
<feature type="transmembrane region" description="Helical" evidence="7">
    <location>
        <begin position="76"/>
        <end position="95"/>
    </location>
</feature>
<dbReference type="Gene3D" id="1.20.1420.30">
    <property type="entry name" value="NCX, central ion-binding region"/>
    <property type="match status" value="2"/>
</dbReference>
<feature type="transmembrane region" description="Helical" evidence="7">
    <location>
        <begin position="474"/>
        <end position="495"/>
    </location>
</feature>
<dbReference type="InterPro" id="IPR044880">
    <property type="entry name" value="NCX_ion-bd_dom_sf"/>
</dbReference>
<dbReference type="AlphaFoldDB" id="A0A078AE46"/>
<evidence type="ECO:0000256" key="7">
    <source>
        <dbReference type="SAM" id="Phobius"/>
    </source>
</evidence>
<keyword evidence="10" id="KW-1185">Reference proteome</keyword>
<dbReference type="OrthoDB" id="2127281at2759"/>
<dbReference type="PANTHER" id="PTHR12266:SF0">
    <property type="entry name" value="MITOCHONDRIAL SODIUM_CALCIUM EXCHANGER PROTEIN"/>
    <property type="match status" value="1"/>
</dbReference>
<evidence type="ECO:0000256" key="6">
    <source>
        <dbReference type="SAM" id="MobiDB-lite"/>
    </source>
</evidence>
<protein>
    <submittedName>
        <fullName evidence="9">Ca2+:cation antiporter family</fullName>
    </submittedName>
</protein>
<feature type="domain" description="Sodium/calcium exchanger membrane region" evidence="8">
    <location>
        <begin position="43"/>
        <end position="132"/>
    </location>
</feature>
<keyword evidence="3 7" id="KW-0812">Transmembrane</keyword>
<evidence type="ECO:0000259" key="8">
    <source>
        <dbReference type="Pfam" id="PF01699"/>
    </source>
</evidence>
<evidence type="ECO:0000313" key="9">
    <source>
        <dbReference type="EMBL" id="CDW80524.1"/>
    </source>
</evidence>
<sequence>MVGATTQSVSSTVLASADLIKSIDLGFYKLQMNESFFIFEIIFGIYLLLNLALIAEKYLMPCLMNISKRYNMSRDLTGILVAIGNLVPELTTTILSFLKHGVKMTEFGIACNVGTSIFVITVVPAVAILMTIQGNTQNARQEGQSQQNSDDHNENQDDEDENQALIEKVDKEVDQDSGHNLSPEMEQQMMSTIFRDMGFFIAGLILYEGLLYKGIIYFHEAIALFLVVVLYIFVIFKMEKQTDKNEQIKSLVAKGANQMEQSSLQHLPKQQSDDQCFKANDKLPSSYSNSFQAHGKEQDLLSMVSKQDYETLEKESKMLHYLELLCYPAIKLLGLILPVQKSPIAAFLIIVALFFISMDFILTLVSVMSVYTHLSSVLIALTIMSWGSSPIELINLIIASKKGELQIGLTSILSGIVFTFFILMPLAMIFKMIKKETHEIEVISPIHSSNLMFLPALILTLFTTFIYWKTRMNFGKYSASALIISYSLYLGYMYYELKGDKI</sequence>
<dbReference type="InterPro" id="IPR004837">
    <property type="entry name" value="NaCa_Exmemb"/>
</dbReference>
<keyword evidence="2" id="KW-0813">Transport</keyword>
<evidence type="ECO:0000256" key="4">
    <source>
        <dbReference type="ARBA" id="ARBA00022989"/>
    </source>
</evidence>
<accession>A0A078AE46</accession>
<comment type="subcellular location">
    <subcellularLocation>
        <location evidence="1">Membrane</location>
        <topology evidence="1">Multi-pass membrane protein</topology>
    </subcellularLocation>
</comment>
<feature type="transmembrane region" description="Helical" evidence="7">
    <location>
        <begin position="451"/>
        <end position="468"/>
    </location>
</feature>
<keyword evidence="4 7" id="KW-1133">Transmembrane helix</keyword>
<feature type="transmembrane region" description="Helical" evidence="7">
    <location>
        <begin position="216"/>
        <end position="236"/>
    </location>
</feature>
<evidence type="ECO:0000256" key="5">
    <source>
        <dbReference type="ARBA" id="ARBA00023136"/>
    </source>
</evidence>
<feature type="domain" description="Sodium/calcium exchanger membrane region" evidence="8">
    <location>
        <begin position="344"/>
        <end position="494"/>
    </location>
</feature>
<evidence type="ECO:0000256" key="2">
    <source>
        <dbReference type="ARBA" id="ARBA00022448"/>
    </source>
</evidence>
<name>A0A078AE46_STYLE</name>
<dbReference type="Pfam" id="PF01699">
    <property type="entry name" value="Na_Ca_ex"/>
    <property type="match status" value="2"/>
</dbReference>
<dbReference type="InParanoid" id="A0A078AE46"/>
<feature type="region of interest" description="Disordered" evidence="6">
    <location>
        <begin position="139"/>
        <end position="160"/>
    </location>
</feature>
<evidence type="ECO:0000256" key="1">
    <source>
        <dbReference type="ARBA" id="ARBA00004141"/>
    </source>
</evidence>
<evidence type="ECO:0000256" key="3">
    <source>
        <dbReference type="ARBA" id="ARBA00022692"/>
    </source>
</evidence>
<dbReference type="InterPro" id="IPR051359">
    <property type="entry name" value="CaCA_antiporter"/>
</dbReference>
<feature type="transmembrane region" description="Helical" evidence="7">
    <location>
        <begin position="344"/>
        <end position="365"/>
    </location>
</feature>
<reference evidence="9 10" key="1">
    <citation type="submission" date="2014-06" db="EMBL/GenBank/DDBJ databases">
        <authorList>
            <person name="Swart Estienne"/>
        </authorList>
    </citation>
    <scope>NUCLEOTIDE SEQUENCE [LARGE SCALE GENOMIC DNA]</scope>
    <source>
        <strain evidence="9 10">130c</strain>
    </source>
</reference>
<evidence type="ECO:0000313" key="10">
    <source>
        <dbReference type="Proteomes" id="UP000039865"/>
    </source>
</evidence>
<gene>
    <name evidence="9" type="primary">Contig18602.g19764</name>
    <name evidence="9" type="ORF">STYLEM_9525</name>
</gene>